<comment type="subunit">
    <text evidence="8">Homodimer.</text>
</comment>
<dbReference type="FunFam" id="3.40.50.620:FF:000013">
    <property type="entry name" value="Pantothenate synthetase"/>
    <property type="match status" value="1"/>
</dbReference>
<dbReference type="RefSeq" id="WP_015751451.1">
    <property type="nucleotide sequence ID" value="NC_013223.1"/>
</dbReference>
<dbReference type="InterPro" id="IPR003721">
    <property type="entry name" value="Pantoate_ligase"/>
</dbReference>
<comment type="miscellaneous">
    <text evidence="8">The reaction proceeds by a bi uni uni bi ping pong mechanism.</text>
</comment>
<name>C8X1K3_DESRD</name>
<dbReference type="eggNOG" id="COG0414">
    <property type="taxonomic scope" value="Bacteria"/>
</dbReference>
<dbReference type="Gene3D" id="3.30.1300.10">
    <property type="entry name" value="Pantoate-beta-alanine ligase, C-terminal domain"/>
    <property type="match status" value="1"/>
</dbReference>
<dbReference type="PANTHER" id="PTHR21299:SF1">
    <property type="entry name" value="PANTOATE--BETA-ALANINE LIGASE"/>
    <property type="match status" value="1"/>
</dbReference>
<keyword evidence="10" id="KW-1185">Reference proteome</keyword>
<evidence type="ECO:0000256" key="1">
    <source>
        <dbReference type="ARBA" id="ARBA00004990"/>
    </source>
</evidence>
<dbReference type="GO" id="GO:0005829">
    <property type="term" value="C:cytosol"/>
    <property type="evidence" value="ECO:0007669"/>
    <property type="project" value="TreeGrafter"/>
</dbReference>
<dbReference type="PANTHER" id="PTHR21299">
    <property type="entry name" value="CYTIDYLATE KINASE/PANTOATE-BETA-ALANINE LIGASE"/>
    <property type="match status" value="1"/>
</dbReference>
<dbReference type="UniPathway" id="UPA00028">
    <property type="reaction ID" value="UER00005"/>
</dbReference>
<dbReference type="SUPFAM" id="SSF52374">
    <property type="entry name" value="Nucleotidylyl transferase"/>
    <property type="match status" value="1"/>
</dbReference>
<evidence type="ECO:0000256" key="5">
    <source>
        <dbReference type="ARBA" id="ARBA00022741"/>
    </source>
</evidence>
<dbReference type="InterPro" id="IPR014729">
    <property type="entry name" value="Rossmann-like_a/b/a_fold"/>
</dbReference>
<gene>
    <name evidence="8" type="primary">panC</name>
    <name evidence="9" type="ordered locus">Dret_1012</name>
</gene>
<dbReference type="EMBL" id="CP001734">
    <property type="protein sequence ID" value="ACV68300.1"/>
    <property type="molecule type" value="Genomic_DNA"/>
</dbReference>
<keyword evidence="4 8" id="KW-0566">Pantothenate biosynthesis</keyword>
<evidence type="ECO:0000256" key="6">
    <source>
        <dbReference type="ARBA" id="ARBA00022840"/>
    </source>
</evidence>
<comment type="catalytic activity">
    <reaction evidence="7 8">
        <text>(R)-pantoate + beta-alanine + ATP = (R)-pantothenate + AMP + diphosphate + H(+)</text>
        <dbReference type="Rhea" id="RHEA:10912"/>
        <dbReference type="ChEBI" id="CHEBI:15378"/>
        <dbReference type="ChEBI" id="CHEBI:15980"/>
        <dbReference type="ChEBI" id="CHEBI:29032"/>
        <dbReference type="ChEBI" id="CHEBI:30616"/>
        <dbReference type="ChEBI" id="CHEBI:33019"/>
        <dbReference type="ChEBI" id="CHEBI:57966"/>
        <dbReference type="ChEBI" id="CHEBI:456215"/>
        <dbReference type="EC" id="6.3.2.1"/>
    </reaction>
</comment>
<reference evidence="10" key="1">
    <citation type="submission" date="2009-09" db="EMBL/GenBank/DDBJ databases">
        <title>The complete chromosome of Desulfohalobium retbaense DSM 5692.</title>
        <authorList>
            <consortium name="US DOE Joint Genome Institute (JGI-PGF)"/>
            <person name="Lucas S."/>
            <person name="Copeland A."/>
            <person name="Lapidus A."/>
            <person name="Glavina del Rio T."/>
            <person name="Dalin E."/>
            <person name="Tice H."/>
            <person name="Bruce D."/>
            <person name="Goodwin L."/>
            <person name="Pitluck S."/>
            <person name="Kyrpides N."/>
            <person name="Mavromatis K."/>
            <person name="Ivanova N."/>
            <person name="Mikhailova N."/>
            <person name="Munk A.C."/>
            <person name="Brettin T."/>
            <person name="Detter J.C."/>
            <person name="Han C."/>
            <person name="Tapia R."/>
            <person name="Larimer F."/>
            <person name="Land M."/>
            <person name="Hauser L."/>
            <person name="Markowitz V."/>
            <person name="Cheng J.-F."/>
            <person name="Hugenholtz P."/>
            <person name="Woyke T."/>
            <person name="Wu D."/>
            <person name="Spring S."/>
            <person name="Klenk H.-P."/>
            <person name="Eisen J.A."/>
        </authorList>
    </citation>
    <scope>NUCLEOTIDE SEQUENCE [LARGE SCALE GENOMIC DNA]</scope>
    <source>
        <strain evidence="10">DSM 5692</strain>
    </source>
</reference>
<dbReference type="KEGG" id="drt:Dret_1012"/>
<keyword evidence="8" id="KW-0963">Cytoplasm</keyword>
<proteinExistence type="inferred from homology"/>
<dbReference type="NCBIfam" id="TIGR00018">
    <property type="entry name" value="panC"/>
    <property type="match status" value="1"/>
</dbReference>
<dbReference type="InterPro" id="IPR004821">
    <property type="entry name" value="Cyt_trans-like"/>
</dbReference>
<feature type="binding site" evidence="8">
    <location>
        <begin position="147"/>
        <end position="150"/>
    </location>
    <ligand>
        <name>ATP</name>
        <dbReference type="ChEBI" id="CHEBI:30616"/>
    </ligand>
</feature>
<evidence type="ECO:0000256" key="4">
    <source>
        <dbReference type="ARBA" id="ARBA00022655"/>
    </source>
</evidence>
<feature type="active site" description="Proton donor" evidence="8">
    <location>
        <position position="37"/>
    </location>
</feature>
<dbReference type="Gene3D" id="3.40.50.620">
    <property type="entry name" value="HUPs"/>
    <property type="match status" value="1"/>
</dbReference>
<dbReference type="HOGENOM" id="CLU_047148_0_0_7"/>
<dbReference type="GO" id="GO:0005524">
    <property type="term" value="F:ATP binding"/>
    <property type="evidence" value="ECO:0007669"/>
    <property type="project" value="UniProtKB-KW"/>
</dbReference>
<feature type="binding site" evidence="8">
    <location>
        <position position="61"/>
    </location>
    <ligand>
        <name>(R)-pantoate</name>
        <dbReference type="ChEBI" id="CHEBI:15980"/>
    </ligand>
</feature>
<reference evidence="9 10" key="2">
    <citation type="journal article" date="2010" name="Stand. Genomic Sci.">
        <title>Complete genome sequence of Desulfohalobium retbaense type strain (HR(100)).</title>
        <authorList>
            <person name="Spring S."/>
            <person name="Nolan M."/>
            <person name="Lapidus A."/>
            <person name="Glavina Del Rio T."/>
            <person name="Copeland A."/>
            <person name="Tice H."/>
            <person name="Cheng J.F."/>
            <person name="Lucas S."/>
            <person name="Land M."/>
            <person name="Chen F."/>
            <person name="Bruce D."/>
            <person name="Goodwin L."/>
            <person name="Pitluck S."/>
            <person name="Ivanova N."/>
            <person name="Mavromatis K."/>
            <person name="Mikhailova N."/>
            <person name="Pati A."/>
            <person name="Chen A."/>
            <person name="Palaniappan K."/>
            <person name="Hauser L."/>
            <person name="Chang Y.J."/>
            <person name="Jeffries C.D."/>
            <person name="Munk C."/>
            <person name="Kiss H."/>
            <person name="Chain P."/>
            <person name="Han C."/>
            <person name="Brettin T."/>
            <person name="Detter J.C."/>
            <person name="Schuler E."/>
            <person name="Goker M."/>
            <person name="Rohde M."/>
            <person name="Bristow J."/>
            <person name="Eisen J.A."/>
            <person name="Markowitz V."/>
            <person name="Hugenholtz P."/>
            <person name="Kyrpides N.C."/>
            <person name="Klenk H.P."/>
        </authorList>
    </citation>
    <scope>NUCLEOTIDE SEQUENCE [LARGE SCALE GENOMIC DNA]</scope>
    <source>
        <strain evidence="9 10">DSM 5692</strain>
    </source>
</reference>
<dbReference type="NCBIfam" id="TIGR00125">
    <property type="entry name" value="cyt_tran_rel"/>
    <property type="match status" value="1"/>
</dbReference>
<dbReference type="OrthoDB" id="9773087at2"/>
<accession>C8X1K3</accession>
<evidence type="ECO:0000256" key="3">
    <source>
        <dbReference type="ARBA" id="ARBA00022598"/>
    </source>
</evidence>
<feature type="binding site" evidence="8">
    <location>
        <position position="176"/>
    </location>
    <ligand>
        <name>ATP</name>
        <dbReference type="ChEBI" id="CHEBI:30616"/>
    </ligand>
</feature>
<evidence type="ECO:0000256" key="8">
    <source>
        <dbReference type="HAMAP-Rule" id="MF_00158"/>
    </source>
</evidence>
<evidence type="ECO:0000313" key="9">
    <source>
        <dbReference type="EMBL" id="ACV68300.1"/>
    </source>
</evidence>
<dbReference type="GO" id="GO:0015940">
    <property type="term" value="P:pantothenate biosynthetic process"/>
    <property type="evidence" value="ECO:0007669"/>
    <property type="project" value="UniProtKB-UniRule"/>
</dbReference>
<dbReference type="CDD" id="cd00560">
    <property type="entry name" value="PanC"/>
    <property type="match status" value="1"/>
</dbReference>
<keyword evidence="3 8" id="KW-0436">Ligase</keyword>
<dbReference type="AlphaFoldDB" id="C8X1K3"/>
<dbReference type="STRING" id="485915.Dret_1012"/>
<evidence type="ECO:0000256" key="2">
    <source>
        <dbReference type="ARBA" id="ARBA00009256"/>
    </source>
</evidence>
<comment type="function">
    <text evidence="8">Catalyzes the condensation of pantoate with beta-alanine in an ATP-dependent reaction via a pantoyl-adenylate intermediate.</text>
</comment>
<comment type="pathway">
    <text evidence="1 8">Cofactor biosynthesis; (R)-pantothenate biosynthesis; (R)-pantothenate from (R)-pantoate and beta-alanine: step 1/1.</text>
</comment>
<feature type="binding site" evidence="8">
    <location>
        <begin position="184"/>
        <end position="187"/>
    </location>
    <ligand>
        <name>ATP</name>
        <dbReference type="ChEBI" id="CHEBI:30616"/>
    </ligand>
</feature>
<evidence type="ECO:0000313" key="10">
    <source>
        <dbReference type="Proteomes" id="UP000001052"/>
    </source>
</evidence>
<keyword evidence="6 8" id="KW-0067">ATP-binding</keyword>
<organism evidence="9 10">
    <name type="scientific">Desulfohalobium retbaense (strain ATCC 49708 / DSM 5692 / JCM 16813 / HR100)</name>
    <dbReference type="NCBI Taxonomy" id="485915"/>
    <lineage>
        <taxon>Bacteria</taxon>
        <taxon>Pseudomonadati</taxon>
        <taxon>Thermodesulfobacteriota</taxon>
        <taxon>Desulfovibrionia</taxon>
        <taxon>Desulfovibrionales</taxon>
        <taxon>Desulfohalobiaceae</taxon>
        <taxon>Desulfohalobium</taxon>
    </lineage>
</organism>
<dbReference type="HAMAP" id="MF_00158">
    <property type="entry name" value="PanC"/>
    <property type="match status" value="1"/>
</dbReference>
<dbReference type="Pfam" id="PF02569">
    <property type="entry name" value="Pantoate_ligase"/>
    <property type="match status" value="1"/>
</dbReference>
<keyword evidence="5 8" id="KW-0547">Nucleotide-binding</keyword>
<dbReference type="Proteomes" id="UP000001052">
    <property type="component" value="Chromosome"/>
</dbReference>
<sequence>MLRFEEHHAVRQTVRQWRSEGQTVGLVPTMGFLHQGHLSLIDWARAHCDRVVVSIFVNPTQFSPGEDLATYPVDIERDVSLLVQANVDLLYIPDTQEMYRPGHSTWVVEENVGTGLCGADRPGHFRGVATVVCKLFHRVEPDLAVFGEKDWQQLAVLRRMVRDLDFAIQIVGRPIVREEDGLALSSRNAYLTPEQRDQAPALFAGLQVMRQALQMEGSESAGIKQEALRFWKRHLPLGQVEYLEIVDPESLQPLKTIHGPALAAVAMRLGRARLIDNLRLME</sequence>
<comment type="similarity">
    <text evidence="2 8">Belongs to the pantothenate synthetase family.</text>
</comment>
<feature type="binding site" evidence="8">
    <location>
        <position position="61"/>
    </location>
    <ligand>
        <name>beta-alanine</name>
        <dbReference type="ChEBI" id="CHEBI:57966"/>
    </ligand>
</feature>
<evidence type="ECO:0000256" key="7">
    <source>
        <dbReference type="ARBA" id="ARBA00048258"/>
    </source>
</evidence>
<protein>
    <recommendedName>
        <fullName evidence="8">Pantothenate synthetase</fullName>
        <shortName evidence="8">PS</shortName>
        <ecNumber evidence="8">6.3.2.1</ecNumber>
    </recommendedName>
    <alternativeName>
        <fullName evidence="8">Pantoate--beta-alanine ligase</fullName>
    </alternativeName>
    <alternativeName>
        <fullName evidence="8">Pantoate-activating enzyme</fullName>
    </alternativeName>
</protein>
<dbReference type="InterPro" id="IPR042176">
    <property type="entry name" value="Pantoate_ligase_C"/>
</dbReference>
<feature type="binding site" evidence="8">
    <location>
        <position position="153"/>
    </location>
    <ligand>
        <name>(R)-pantoate</name>
        <dbReference type="ChEBI" id="CHEBI:15980"/>
    </ligand>
</feature>
<dbReference type="EC" id="6.3.2.1" evidence="8"/>
<comment type="subcellular location">
    <subcellularLocation>
        <location evidence="8">Cytoplasm</location>
    </subcellularLocation>
</comment>
<feature type="binding site" evidence="8">
    <location>
        <begin position="30"/>
        <end position="37"/>
    </location>
    <ligand>
        <name>ATP</name>
        <dbReference type="ChEBI" id="CHEBI:30616"/>
    </ligand>
</feature>
<dbReference type="GO" id="GO:0004592">
    <property type="term" value="F:pantoate-beta-alanine ligase activity"/>
    <property type="evidence" value="ECO:0007669"/>
    <property type="project" value="UniProtKB-UniRule"/>
</dbReference>